<feature type="transmembrane region" description="Helical" evidence="5">
    <location>
        <begin position="139"/>
        <end position="163"/>
    </location>
</feature>
<dbReference type="SUPFAM" id="SSF103473">
    <property type="entry name" value="MFS general substrate transporter"/>
    <property type="match status" value="1"/>
</dbReference>
<organism evidence="7 8">
    <name type="scientific">Crossiella cryophila</name>
    <dbReference type="NCBI Taxonomy" id="43355"/>
    <lineage>
        <taxon>Bacteria</taxon>
        <taxon>Bacillati</taxon>
        <taxon>Actinomycetota</taxon>
        <taxon>Actinomycetes</taxon>
        <taxon>Pseudonocardiales</taxon>
        <taxon>Pseudonocardiaceae</taxon>
        <taxon>Crossiella</taxon>
    </lineage>
</organism>
<comment type="subcellular location">
    <subcellularLocation>
        <location evidence="1">Cell membrane</location>
        <topology evidence="1">Multi-pass membrane protein</topology>
    </subcellularLocation>
</comment>
<feature type="transmembrane region" description="Helical" evidence="5">
    <location>
        <begin position="107"/>
        <end position="127"/>
    </location>
</feature>
<proteinExistence type="predicted"/>
<keyword evidence="2 5" id="KW-0812">Transmembrane</keyword>
<dbReference type="PANTHER" id="PTHR23542:SF1">
    <property type="entry name" value="MAJOR FACILITATOR SUPERFAMILY (MFS) PROFILE DOMAIN-CONTAINING PROTEIN"/>
    <property type="match status" value="1"/>
</dbReference>
<feature type="transmembrane region" description="Helical" evidence="5">
    <location>
        <begin position="370"/>
        <end position="389"/>
    </location>
</feature>
<protein>
    <submittedName>
        <fullName evidence="7">Putative MFS family arabinose efflux permease</fullName>
    </submittedName>
</protein>
<evidence type="ECO:0000256" key="2">
    <source>
        <dbReference type="ARBA" id="ARBA00022692"/>
    </source>
</evidence>
<dbReference type="RefSeq" id="WP_185000223.1">
    <property type="nucleotide sequence ID" value="NZ_BAAAUI010000011.1"/>
</dbReference>
<feature type="transmembrane region" description="Helical" evidence="5">
    <location>
        <begin position="210"/>
        <end position="239"/>
    </location>
</feature>
<gene>
    <name evidence="7" type="ORF">HNR67_000323</name>
</gene>
<keyword evidence="8" id="KW-1185">Reference proteome</keyword>
<evidence type="ECO:0000313" key="7">
    <source>
        <dbReference type="EMBL" id="MBB4674205.1"/>
    </source>
</evidence>
<reference evidence="7 8" key="1">
    <citation type="submission" date="2020-08" db="EMBL/GenBank/DDBJ databases">
        <title>Sequencing the genomes of 1000 actinobacteria strains.</title>
        <authorList>
            <person name="Klenk H.-P."/>
        </authorList>
    </citation>
    <scope>NUCLEOTIDE SEQUENCE [LARGE SCALE GENOMIC DNA]</scope>
    <source>
        <strain evidence="7 8">DSM 44230</strain>
    </source>
</reference>
<evidence type="ECO:0000256" key="4">
    <source>
        <dbReference type="ARBA" id="ARBA00023136"/>
    </source>
</evidence>
<dbReference type="GO" id="GO:0022857">
    <property type="term" value="F:transmembrane transporter activity"/>
    <property type="evidence" value="ECO:0007669"/>
    <property type="project" value="InterPro"/>
</dbReference>
<feature type="transmembrane region" description="Helical" evidence="5">
    <location>
        <begin position="302"/>
        <end position="323"/>
    </location>
</feature>
<evidence type="ECO:0000259" key="6">
    <source>
        <dbReference type="PROSITE" id="PS50850"/>
    </source>
</evidence>
<accession>A0A7W7C4C9</accession>
<dbReference type="InterPro" id="IPR036259">
    <property type="entry name" value="MFS_trans_sf"/>
</dbReference>
<keyword evidence="3 5" id="KW-1133">Transmembrane helix</keyword>
<feature type="domain" description="Major facilitator superfamily (MFS) profile" evidence="6">
    <location>
        <begin position="216"/>
        <end position="395"/>
    </location>
</feature>
<feature type="transmembrane region" description="Helical" evidence="5">
    <location>
        <begin position="38"/>
        <end position="58"/>
    </location>
</feature>
<keyword evidence="4 5" id="KW-0472">Membrane</keyword>
<feature type="transmembrane region" description="Helical" evidence="5">
    <location>
        <begin position="79"/>
        <end position="101"/>
    </location>
</feature>
<dbReference type="GO" id="GO:0005886">
    <property type="term" value="C:plasma membrane"/>
    <property type="evidence" value="ECO:0007669"/>
    <property type="project" value="UniProtKB-SubCell"/>
</dbReference>
<sequence length="395" mass="39439">MLKPYRELLRVPHLGPILFLSVLGRVHATGASLALTFLVVSWTDSYALAGLVIGALTLGNGVSGPWRGRLADRRSAPRLLTTTCLLYAAGMIAMLSLPGWAWPAAPVLALLIGLSTPPVGPVARAAYTRLADGNTRSAVFAAEATLFELAVMSGPLLAALTVGLAGPRAAVGLIAALALASVLSFAAALRRAGLGEPVPTAAGAVVTRGSVLAVPGLTPALVAAMLLMMGFSSVNLVIIAVGRELALPAVAGALVSVWAIGSMIGGLVAGGRPGTPRYVLRMALLTAGVAILVPALPPLSTASPLLIGVLLAVGGLAISPTVAAANQRIGELAPADRAAEAFGWLASFTTTGTALAAPFAGWLLDTVGPAAAAGGAAVAALIATLSALLSTRRKP</sequence>
<evidence type="ECO:0000256" key="5">
    <source>
        <dbReference type="SAM" id="Phobius"/>
    </source>
</evidence>
<comment type="caution">
    <text evidence="7">The sequence shown here is derived from an EMBL/GenBank/DDBJ whole genome shotgun (WGS) entry which is preliminary data.</text>
</comment>
<evidence type="ECO:0000313" key="8">
    <source>
        <dbReference type="Proteomes" id="UP000533598"/>
    </source>
</evidence>
<evidence type="ECO:0000256" key="3">
    <source>
        <dbReference type="ARBA" id="ARBA00022989"/>
    </source>
</evidence>
<dbReference type="Proteomes" id="UP000533598">
    <property type="component" value="Unassembled WGS sequence"/>
</dbReference>
<feature type="transmembrane region" description="Helical" evidence="5">
    <location>
        <begin position="344"/>
        <end position="364"/>
    </location>
</feature>
<feature type="transmembrane region" description="Helical" evidence="5">
    <location>
        <begin position="278"/>
        <end position="296"/>
    </location>
</feature>
<dbReference type="InterPro" id="IPR020846">
    <property type="entry name" value="MFS_dom"/>
</dbReference>
<dbReference type="AlphaFoldDB" id="A0A7W7C4C9"/>
<dbReference type="PROSITE" id="PS50850">
    <property type="entry name" value="MFS"/>
    <property type="match status" value="1"/>
</dbReference>
<name>A0A7W7C4C9_9PSEU</name>
<feature type="transmembrane region" description="Helical" evidence="5">
    <location>
        <begin position="245"/>
        <end position="271"/>
    </location>
</feature>
<evidence type="ECO:0000256" key="1">
    <source>
        <dbReference type="ARBA" id="ARBA00004651"/>
    </source>
</evidence>
<dbReference type="InterPro" id="IPR011701">
    <property type="entry name" value="MFS"/>
</dbReference>
<dbReference type="EMBL" id="JACHMH010000001">
    <property type="protein sequence ID" value="MBB4674205.1"/>
    <property type="molecule type" value="Genomic_DNA"/>
</dbReference>
<dbReference type="Pfam" id="PF07690">
    <property type="entry name" value="MFS_1"/>
    <property type="match status" value="1"/>
</dbReference>
<dbReference type="PANTHER" id="PTHR23542">
    <property type="match status" value="1"/>
</dbReference>
<feature type="transmembrane region" description="Helical" evidence="5">
    <location>
        <begin position="169"/>
        <end position="189"/>
    </location>
</feature>
<dbReference type="Gene3D" id="1.20.1250.20">
    <property type="entry name" value="MFS general substrate transporter like domains"/>
    <property type="match status" value="1"/>
</dbReference>